<feature type="compositionally biased region" description="Pro residues" evidence="1">
    <location>
        <begin position="114"/>
        <end position="145"/>
    </location>
</feature>
<gene>
    <name evidence="3" type="ORF">OG515_20665</name>
</gene>
<evidence type="ECO:0000256" key="2">
    <source>
        <dbReference type="SAM" id="SignalP"/>
    </source>
</evidence>
<evidence type="ECO:0000313" key="4">
    <source>
        <dbReference type="Proteomes" id="UP001432060"/>
    </source>
</evidence>
<dbReference type="Proteomes" id="UP001432060">
    <property type="component" value="Chromosome"/>
</dbReference>
<feature type="compositionally biased region" description="Low complexity" evidence="1">
    <location>
        <begin position="69"/>
        <end position="98"/>
    </location>
</feature>
<dbReference type="PROSITE" id="PS51257">
    <property type="entry name" value="PROKAR_LIPOPROTEIN"/>
    <property type="match status" value="1"/>
</dbReference>
<evidence type="ECO:0000256" key="1">
    <source>
        <dbReference type="SAM" id="MobiDB-lite"/>
    </source>
</evidence>
<organism evidence="3 4">
    <name type="scientific">Streptomyces melanogenes</name>
    <dbReference type="NCBI Taxonomy" id="67326"/>
    <lineage>
        <taxon>Bacteria</taxon>
        <taxon>Bacillati</taxon>
        <taxon>Actinomycetota</taxon>
        <taxon>Actinomycetes</taxon>
        <taxon>Kitasatosporales</taxon>
        <taxon>Streptomycetaceae</taxon>
        <taxon>Streptomyces</taxon>
    </lineage>
</organism>
<feature type="region of interest" description="Disordered" evidence="1">
    <location>
        <begin position="25"/>
        <end position="186"/>
    </location>
</feature>
<accession>A0ABZ1XNT2</accession>
<proteinExistence type="predicted"/>
<sequence>MRQLSAPVRLAVTALVVAASAGCMSVSDDGKAPKPSVSAGHEGAVAESDGVAAVSAGAGKGRPGKHGAKASPGASAAPSPSGSAAPGAGPVSPGGRPRPQNPAPPGGGTAGGPSAPPQQPSQPPASPTPPAPPTSQPPPDPPVTPKPSDSPSASPAADTRTTALRDLGDGSASRTEPAASPQVGPV</sequence>
<feature type="signal peptide" evidence="2">
    <location>
        <begin position="1"/>
        <end position="21"/>
    </location>
</feature>
<feature type="compositionally biased region" description="Low complexity" evidence="1">
    <location>
        <begin position="42"/>
        <end position="57"/>
    </location>
</feature>
<feature type="compositionally biased region" description="Low complexity" evidence="1">
    <location>
        <begin position="146"/>
        <end position="162"/>
    </location>
</feature>
<dbReference type="EMBL" id="CP109019">
    <property type="protein sequence ID" value="WUT84428.1"/>
    <property type="molecule type" value="Genomic_DNA"/>
</dbReference>
<protein>
    <recommendedName>
        <fullName evidence="5">Lipoprotein</fullName>
    </recommendedName>
</protein>
<evidence type="ECO:0000313" key="3">
    <source>
        <dbReference type="EMBL" id="WUT84428.1"/>
    </source>
</evidence>
<keyword evidence="4" id="KW-1185">Reference proteome</keyword>
<reference evidence="3" key="1">
    <citation type="submission" date="2022-10" db="EMBL/GenBank/DDBJ databases">
        <title>The complete genomes of actinobacterial strains from the NBC collection.</title>
        <authorList>
            <person name="Joergensen T.S."/>
            <person name="Alvarez Arevalo M."/>
            <person name="Sterndorff E.B."/>
            <person name="Faurdal D."/>
            <person name="Vuksanovic O."/>
            <person name="Mourched A.-S."/>
            <person name="Charusanti P."/>
            <person name="Shaw S."/>
            <person name="Blin K."/>
            <person name="Weber T."/>
        </authorList>
    </citation>
    <scope>NUCLEOTIDE SEQUENCE</scope>
    <source>
        <strain evidence="3">NBC_00668</strain>
    </source>
</reference>
<feature type="chain" id="PRO_5046488769" description="Lipoprotein" evidence="2">
    <location>
        <begin position="22"/>
        <end position="186"/>
    </location>
</feature>
<name>A0ABZ1XNT2_9ACTN</name>
<keyword evidence="2" id="KW-0732">Signal</keyword>
<dbReference type="RefSeq" id="WP_329400792.1">
    <property type="nucleotide sequence ID" value="NZ_CP109019.1"/>
</dbReference>
<evidence type="ECO:0008006" key="5">
    <source>
        <dbReference type="Google" id="ProtNLM"/>
    </source>
</evidence>